<dbReference type="Proteomes" id="UP000054166">
    <property type="component" value="Unassembled WGS sequence"/>
</dbReference>
<sequence>MQSATGDLWTYRKIRRDEVPKPVGDQMDTDEWDSLIWRPYVRLGSVESDVMLEEIHDTLKLKSALKLN</sequence>
<name>A0A0C3B5X1_PILCF</name>
<dbReference type="AlphaFoldDB" id="A0A0C3B5X1"/>
<evidence type="ECO:0000313" key="1">
    <source>
        <dbReference type="EMBL" id="KIM72687.1"/>
    </source>
</evidence>
<proteinExistence type="predicted"/>
<protein>
    <submittedName>
        <fullName evidence="1">Uncharacterized protein</fullName>
    </submittedName>
</protein>
<evidence type="ECO:0000313" key="2">
    <source>
        <dbReference type="Proteomes" id="UP000054166"/>
    </source>
</evidence>
<gene>
    <name evidence="1" type="ORF">PILCRDRAFT_15886</name>
</gene>
<keyword evidence="2" id="KW-1185">Reference proteome</keyword>
<dbReference type="HOGENOM" id="CLU_2794852_0_0_1"/>
<dbReference type="EMBL" id="KN833112">
    <property type="protein sequence ID" value="KIM72687.1"/>
    <property type="molecule type" value="Genomic_DNA"/>
</dbReference>
<dbReference type="InParanoid" id="A0A0C3B5X1"/>
<organism evidence="1 2">
    <name type="scientific">Piloderma croceum (strain F 1598)</name>
    <dbReference type="NCBI Taxonomy" id="765440"/>
    <lineage>
        <taxon>Eukaryota</taxon>
        <taxon>Fungi</taxon>
        <taxon>Dikarya</taxon>
        <taxon>Basidiomycota</taxon>
        <taxon>Agaricomycotina</taxon>
        <taxon>Agaricomycetes</taxon>
        <taxon>Agaricomycetidae</taxon>
        <taxon>Atheliales</taxon>
        <taxon>Atheliaceae</taxon>
        <taxon>Piloderma</taxon>
    </lineage>
</organism>
<accession>A0A0C3B5X1</accession>
<reference evidence="1 2" key="1">
    <citation type="submission" date="2014-04" db="EMBL/GenBank/DDBJ databases">
        <authorList>
            <consortium name="DOE Joint Genome Institute"/>
            <person name="Kuo A."/>
            <person name="Tarkka M."/>
            <person name="Buscot F."/>
            <person name="Kohler A."/>
            <person name="Nagy L.G."/>
            <person name="Floudas D."/>
            <person name="Copeland A."/>
            <person name="Barry K.W."/>
            <person name="Cichocki N."/>
            <person name="Veneault-Fourrey C."/>
            <person name="LaButti K."/>
            <person name="Lindquist E.A."/>
            <person name="Lipzen A."/>
            <person name="Lundell T."/>
            <person name="Morin E."/>
            <person name="Murat C."/>
            <person name="Sun H."/>
            <person name="Tunlid A."/>
            <person name="Henrissat B."/>
            <person name="Grigoriev I.V."/>
            <person name="Hibbett D.S."/>
            <person name="Martin F."/>
            <person name="Nordberg H.P."/>
            <person name="Cantor M.N."/>
            <person name="Hua S.X."/>
        </authorList>
    </citation>
    <scope>NUCLEOTIDE SEQUENCE [LARGE SCALE GENOMIC DNA]</scope>
    <source>
        <strain evidence="1 2">F 1598</strain>
    </source>
</reference>
<reference evidence="2" key="2">
    <citation type="submission" date="2015-01" db="EMBL/GenBank/DDBJ databases">
        <title>Evolutionary Origins and Diversification of the Mycorrhizal Mutualists.</title>
        <authorList>
            <consortium name="DOE Joint Genome Institute"/>
            <consortium name="Mycorrhizal Genomics Consortium"/>
            <person name="Kohler A."/>
            <person name="Kuo A."/>
            <person name="Nagy L.G."/>
            <person name="Floudas D."/>
            <person name="Copeland A."/>
            <person name="Barry K.W."/>
            <person name="Cichocki N."/>
            <person name="Veneault-Fourrey C."/>
            <person name="LaButti K."/>
            <person name="Lindquist E.A."/>
            <person name="Lipzen A."/>
            <person name="Lundell T."/>
            <person name="Morin E."/>
            <person name="Murat C."/>
            <person name="Riley R."/>
            <person name="Ohm R."/>
            <person name="Sun H."/>
            <person name="Tunlid A."/>
            <person name="Henrissat B."/>
            <person name="Grigoriev I.V."/>
            <person name="Hibbett D.S."/>
            <person name="Martin F."/>
        </authorList>
    </citation>
    <scope>NUCLEOTIDE SEQUENCE [LARGE SCALE GENOMIC DNA]</scope>
    <source>
        <strain evidence="2">F 1598</strain>
    </source>
</reference>